<reference evidence="3" key="1">
    <citation type="submission" date="2021-02" db="EMBL/GenBank/DDBJ databases">
        <authorList>
            <person name="Steward A R."/>
        </authorList>
    </citation>
    <scope>NUCLEOTIDE SEQUENCE</scope>
</reference>
<proteinExistence type="predicted"/>
<organism evidence="3 4">
    <name type="scientific">Pieris macdunnoughi</name>
    <dbReference type="NCBI Taxonomy" id="345717"/>
    <lineage>
        <taxon>Eukaryota</taxon>
        <taxon>Metazoa</taxon>
        <taxon>Ecdysozoa</taxon>
        <taxon>Arthropoda</taxon>
        <taxon>Hexapoda</taxon>
        <taxon>Insecta</taxon>
        <taxon>Pterygota</taxon>
        <taxon>Neoptera</taxon>
        <taxon>Endopterygota</taxon>
        <taxon>Lepidoptera</taxon>
        <taxon>Glossata</taxon>
        <taxon>Ditrysia</taxon>
        <taxon>Papilionoidea</taxon>
        <taxon>Pieridae</taxon>
        <taxon>Pierinae</taxon>
        <taxon>Pieris</taxon>
    </lineage>
</organism>
<keyword evidence="2" id="KW-0732">Signal</keyword>
<dbReference type="Proteomes" id="UP000663880">
    <property type="component" value="Unassembled WGS sequence"/>
</dbReference>
<name>A0A821NUJ4_9NEOP</name>
<keyword evidence="1" id="KW-0812">Transmembrane</keyword>
<dbReference type="EMBL" id="CAJOBZ010000005">
    <property type="protein sequence ID" value="CAF4791811.1"/>
    <property type="molecule type" value="Genomic_DNA"/>
</dbReference>
<evidence type="ECO:0000313" key="3">
    <source>
        <dbReference type="EMBL" id="CAF4791811.1"/>
    </source>
</evidence>
<feature type="signal peptide" evidence="2">
    <location>
        <begin position="1"/>
        <end position="36"/>
    </location>
</feature>
<keyword evidence="1" id="KW-1133">Transmembrane helix</keyword>
<evidence type="ECO:0000256" key="1">
    <source>
        <dbReference type="SAM" id="Phobius"/>
    </source>
</evidence>
<evidence type="ECO:0000256" key="2">
    <source>
        <dbReference type="SAM" id="SignalP"/>
    </source>
</evidence>
<feature type="transmembrane region" description="Helical" evidence="1">
    <location>
        <begin position="52"/>
        <end position="68"/>
    </location>
</feature>
<sequence>MAKRRVVRWSSWQLRRLATCAWACALLLPLLTDVHADVDTSTGHGDNTLTNSVGGVMALNFINYAAIIRKFQYILMMSDGGEWRCREL</sequence>
<gene>
    <name evidence="3" type="ORF">PMACD_LOCUS2937</name>
</gene>
<keyword evidence="1" id="KW-0472">Membrane</keyword>
<evidence type="ECO:0000313" key="4">
    <source>
        <dbReference type="Proteomes" id="UP000663880"/>
    </source>
</evidence>
<feature type="chain" id="PRO_5032514437" evidence="2">
    <location>
        <begin position="37"/>
        <end position="88"/>
    </location>
</feature>
<protein>
    <submittedName>
        <fullName evidence="3">Uncharacterized protein</fullName>
    </submittedName>
</protein>
<dbReference type="OrthoDB" id="7486044at2759"/>
<dbReference type="AlphaFoldDB" id="A0A821NUJ4"/>
<accession>A0A821NUJ4</accession>
<keyword evidence="4" id="KW-1185">Reference proteome</keyword>
<comment type="caution">
    <text evidence="3">The sequence shown here is derived from an EMBL/GenBank/DDBJ whole genome shotgun (WGS) entry which is preliminary data.</text>
</comment>